<dbReference type="PROSITE" id="PS50975">
    <property type="entry name" value="ATP_GRASP"/>
    <property type="match status" value="1"/>
</dbReference>
<dbReference type="GO" id="GO:0016874">
    <property type="term" value="F:ligase activity"/>
    <property type="evidence" value="ECO:0007669"/>
    <property type="project" value="UniProtKB-KW"/>
</dbReference>
<dbReference type="Pfam" id="PF13549">
    <property type="entry name" value="ATP-grasp_5"/>
    <property type="match status" value="1"/>
</dbReference>
<evidence type="ECO:0000313" key="3">
    <source>
        <dbReference type="EMBL" id="QSE91869.1"/>
    </source>
</evidence>
<dbReference type="EMBL" id="CP070619">
    <property type="protein sequence ID" value="QSE91869.1"/>
    <property type="molecule type" value="Genomic_DNA"/>
</dbReference>
<proteinExistence type="predicted"/>
<dbReference type="Pfam" id="PF13380">
    <property type="entry name" value="CoA_binding_2"/>
    <property type="match status" value="1"/>
</dbReference>
<dbReference type="InterPro" id="IPR013815">
    <property type="entry name" value="ATP_grasp_subdomain_1"/>
</dbReference>
<protein>
    <submittedName>
        <fullName evidence="3">Acetate--CoA ligase family protein</fullName>
    </submittedName>
</protein>
<dbReference type="Gene3D" id="3.30.1490.20">
    <property type="entry name" value="ATP-grasp fold, A domain"/>
    <property type="match status" value="1"/>
</dbReference>
<dbReference type="InterPro" id="IPR036291">
    <property type="entry name" value="NAD(P)-bd_dom_sf"/>
</dbReference>
<dbReference type="InterPro" id="IPR016102">
    <property type="entry name" value="Succinyl-CoA_synth-like"/>
</dbReference>
<dbReference type="Gene3D" id="3.40.50.720">
    <property type="entry name" value="NAD(P)-binding Rossmann-like Domain"/>
    <property type="match status" value="1"/>
</dbReference>
<reference evidence="3 4" key="1">
    <citation type="journal article" date="2021" name="Microbiol. Resour. Announc.">
        <title>Complete Genome Sequences of Two Rhodococcus sp. Strains with Large and Linear Chromosomes, Isolated from Apple Rhizosphere.</title>
        <authorList>
            <person name="Benning S."/>
            <person name="Brugnone N."/>
            <person name="Siani R."/>
            <person name="Kublik S."/>
            <person name="Schloter M."/>
            <person name="Rad V."/>
        </authorList>
    </citation>
    <scope>NUCLEOTIDE SEQUENCE [LARGE SCALE GENOMIC DNA]</scope>
    <source>
        <strain evidence="3 4">R79</strain>
    </source>
</reference>
<keyword evidence="1" id="KW-0067">ATP-binding</keyword>
<dbReference type="Gene3D" id="3.40.50.261">
    <property type="entry name" value="Succinyl-CoA synthetase domains"/>
    <property type="match status" value="2"/>
</dbReference>
<dbReference type="Proteomes" id="UP000662986">
    <property type="component" value="Chromosome"/>
</dbReference>
<keyword evidence="4" id="KW-1185">Reference proteome</keyword>
<evidence type="ECO:0000259" key="2">
    <source>
        <dbReference type="PROSITE" id="PS50975"/>
    </source>
</evidence>
<dbReference type="SUPFAM" id="SSF51735">
    <property type="entry name" value="NAD(P)-binding Rossmann-fold domains"/>
    <property type="match status" value="1"/>
</dbReference>
<dbReference type="SUPFAM" id="SSF56059">
    <property type="entry name" value="Glutathione synthetase ATP-binding domain-like"/>
    <property type="match status" value="1"/>
</dbReference>
<dbReference type="SMART" id="SM00881">
    <property type="entry name" value="CoA_binding"/>
    <property type="match status" value="1"/>
</dbReference>
<evidence type="ECO:0000313" key="4">
    <source>
        <dbReference type="Proteomes" id="UP000662986"/>
    </source>
</evidence>
<gene>
    <name evidence="3" type="ORF">JWS13_26145</name>
</gene>
<feature type="domain" description="ATP-grasp" evidence="2">
    <location>
        <begin position="486"/>
        <end position="694"/>
    </location>
</feature>
<dbReference type="RefSeq" id="WP_206008251.1">
    <property type="nucleotide sequence ID" value="NZ_CP070619.1"/>
</dbReference>
<dbReference type="InterPro" id="IPR032875">
    <property type="entry name" value="Succ_CoA_lig_flav_dom"/>
</dbReference>
<dbReference type="InterPro" id="IPR003781">
    <property type="entry name" value="CoA-bd"/>
</dbReference>
<dbReference type="PANTHER" id="PTHR42793:SF4">
    <property type="entry name" value="BLL6376 PROTEIN"/>
    <property type="match status" value="1"/>
</dbReference>
<dbReference type="Pfam" id="PF13607">
    <property type="entry name" value="Succ_CoA_lig"/>
    <property type="match status" value="1"/>
</dbReference>
<organism evidence="3 4">
    <name type="scientific">Rhodococcus pseudokoreensis</name>
    <dbReference type="NCBI Taxonomy" id="2811421"/>
    <lineage>
        <taxon>Bacteria</taxon>
        <taxon>Bacillati</taxon>
        <taxon>Actinomycetota</taxon>
        <taxon>Actinomycetes</taxon>
        <taxon>Mycobacteriales</taxon>
        <taxon>Nocardiaceae</taxon>
        <taxon>Rhodococcus</taxon>
    </lineage>
</organism>
<accession>A0A974ZVG5</accession>
<dbReference type="PANTHER" id="PTHR42793">
    <property type="entry name" value="COA BINDING DOMAIN CONTAINING PROTEIN"/>
    <property type="match status" value="1"/>
</dbReference>
<dbReference type="InterPro" id="IPR011761">
    <property type="entry name" value="ATP-grasp"/>
</dbReference>
<keyword evidence="3" id="KW-0436">Ligase</keyword>
<reference evidence="3 4" key="2">
    <citation type="journal article" date="2022" name="Arch. Microbiol.">
        <title>Rhodococcus pseudokoreensis sp. nov. isolated from the rhizosphere of young M26 apple rootstocks.</title>
        <authorList>
            <person name="Kampfer P."/>
            <person name="Glaeser S.P."/>
            <person name="Blom J."/>
            <person name="Wolf J."/>
            <person name="Benning S."/>
            <person name="Schloter M."/>
            <person name="Neumann-Schaal M."/>
        </authorList>
    </citation>
    <scope>NUCLEOTIDE SEQUENCE [LARGE SCALE GENOMIC DNA]</scope>
    <source>
        <strain evidence="3 4">R79</strain>
    </source>
</reference>
<dbReference type="Gene3D" id="3.30.470.20">
    <property type="entry name" value="ATP-grasp fold, B domain"/>
    <property type="match status" value="1"/>
</dbReference>
<evidence type="ECO:0000256" key="1">
    <source>
        <dbReference type="PROSITE-ProRule" id="PRU00409"/>
    </source>
</evidence>
<dbReference type="SUPFAM" id="SSF52210">
    <property type="entry name" value="Succinyl-CoA synthetase domains"/>
    <property type="match status" value="2"/>
</dbReference>
<name>A0A974ZVG5_9NOCA</name>
<keyword evidence="1" id="KW-0547">Nucleotide-binding</keyword>
<sequence>MSPDAGERLYHALMQPQTVAIVGASDDPAKTTSRPLRNLADSDWPGIVYVVNPNRDTVDGRRAYDSLADLPAVPDHVFVLTGADPAIEAARECSRIGVPVVTIMADGFVGGSADARRRMTSLEEVAAAGRTRVLGPSSLGVVSTSQRLVLTANAAFSEPLPMGGGIFVASQSGSAIGALASRGKDAGIAFHSMVSTGSEIDLSLGEVCLASVDDPEVTSYILFLENLSHAVDLAAFARAAADRGKPVLAYKLGRSDAAAELAVSHTGALAGDDAIADAALRDLGITRVRTFDALLEAHPLARRARTLAAARSAPRVAVVSTTGGGGAMMVDCLAMAGAEPTRPSEQTRARLADAGIDAGGGTLVDLTLAGTRYEVMKSALDILLAAPEFDAVVAVPGSSARFHPEHAVKPIVDAAGGDKALVAFVVPSAPDALRMLRDCGISAFRSPESCADAIVSVFASRAPRMAALSPLPAPATTNVLDEQSSYGVFTDLGIPHAPFAVLDTAEPFDEIPVATPAAVKIHAAGLAHKSDLGGVVLGVEDTAGLTSAVDTIVSSVRRTDPTVPTDQILVQQMIRGLGEALIGFRVDPDVGPIVLLAAGGVLAELHQDRSVRLAPVDPATAQEMIDEVTAFRALTGFRGLPKGDLTALRDAVVAVSRAADLVDSGVVELEANPVMVCAEGQGVFAVDAVVRIAQPDRSHATRSTPAVIVTAGNVGP</sequence>